<evidence type="ECO:0000259" key="9">
    <source>
        <dbReference type="Pfam" id="PF12821"/>
    </source>
</evidence>
<dbReference type="EMBL" id="PGTZ01000007">
    <property type="protein sequence ID" value="PJI93622.1"/>
    <property type="molecule type" value="Genomic_DNA"/>
</dbReference>
<evidence type="ECO:0000256" key="6">
    <source>
        <dbReference type="ARBA" id="ARBA00034125"/>
    </source>
</evidence>
<evidence type="ECO:0000256" key="1">
    <source>
        <dbReference type="ARBA" id="ARBA00004651"/>
    </source>
</evidence>
<feature type="transmembrane region" description="Helical" evidence="7">
    <location>
        <begin position="244"/>
        <end position="268"/>
    </location>
</feature>
<name>A0A2M8WRQ7_9MICO</name>
<feature type="domain" description="Threonine/serine exporter-like N-terminal" evidence="8">
    <location>
        <begin position="18"/>
        <end position="264"/>
    </location>
</feature>
<dbReference type="Pfam" id="PF06738">
    <property type="entry name" value="ThrE"/>
    <property type="match status" value="1"/>
</dbReference>
<evidence type="ECO:0000256" key="3">
    <source>
        <dbReference type="ARBA" id="ARBA00022692"/>
    </source>
</evidence>
<protein>
    <submittedName>
        <fullName evidence="10">Uncharacterized membrane protein YjjP (DUF1212 family)</fullName>
    </submittedName>
</protein>
<dbReference type="PANTHER" id="PTHR34390:SF2">
    <property type="entry name" value="SUCCINATE TRANSPORTER SUBUNIT YJJP-RELATED"/>
    <property type="match status" value="1"/>
</dbReference>
<evidence type="ECO:0000256" key="2">
    <source>
        <dbReference type="ARBA" id="ARBA00022475"/>
    </source>
</evidence>
<feature type="domain" description="Threonine/Serine exporter ThrE" evidence="9">
    <location>
        <begin position="287"/>
        <end position="412"/>
    </location>
</feature>
<keyword evidence="2" id="KW-1003">Cell membrane</keyword>
<comment type="similarity">
    <text evidence="6">Belongs to the ThrE exporter (TC 2.A.79) family.</text>
</comment>
<feature type="transmembrane region" description="Helical" evidence="7">
    <location>
        <begin position="331"/>
        <end position="352"/>
    </location>
</feature>
<keyword evidence="3 7" id="KW-0812">Transmembrane</keyword>
<feature type="transmembrane region" description="Helical" evidence="7">
    <location>
        <begin position="210"/>
        <end position="232"/>
    </location>
</feature>
<sequence length="422" mass="43851">MPSLPDADELDLIRRSGVVLRVGRLSLSSGTGSYRVKQSMARVAHALGVETHEAQVTLTEITTTSRRGRSFRTEVTEVRRVGVDARRLADLEALASDVERADPGTVTVEDVTARLDDIEHAGPLYGPWLNALSAGVACTAFAFLLGAGPVEMVGVLVAATLGQGVRRRLLHGGYNHFGTTMLVAALACLVYLGLVGSLHGTGLTQTQHQAGYVAAVLFLVPGFPLVTGGLDIAKSDFSAALSRLAYATAILASAALSVWGVSALAGLSPDLPVPPDLPGVVLWTLRAVASFGGVLGFALMFNSPWRMALGAAAVGAVGNVLRIALDERGVAVQGAAFAGAVVVGLLTAVVAPRLRVPRITVSVPAVVIMVPGALAYRAVFHLSDGDMTQALSFGAQAGLVIVALPIGLSVSRMLTDRSWRRD</sequence>
<dbReference type="Proteomes" id="UP000231586">
    <property type="component" value="Unassembled WGS sequence"/>
</dbReference>
<feature type="transmembrane region" description="Helical" evidence="7">
    <location>
        <begin position="140"/>
        <end position="162"/>
    </location>
</feature>
<dbReference type="RefSeq" id="WP_100349283.1">
    <property type="nucleotide sequence ID" value="NZ_PGTZ01000007.1"/>
</dbReference>
<feature type="transmembrane region" description="Helical" evidence="7">
    <location>
        <begin position="391"/>
        <end position="411"/>
    </location>
</feature>
<accession>A0A2M8WRQ7</accession>
<reference evidence="10 11" key="1">
    <citation type="submission" date="2017-11" db="EMBL/GenBank/DDBJ databases">
        <title>Genomic Encyclopedia of Archaeal and Bacterial Type Strains, Phase II (KMG-II): From Individual Species to Whole Genera.</title>
        <authorList>
            <person name="Goeker M."/>
        </authorList>
    </citation>
    <scope>NUCLEOTIDE SEQUENCE [LARGE SCALE GENOMIC DNA]</scope>
    <source>
        <strain evidence="10 11">DSM 22413</strain>
    </source>
</reference>
<evidence type="ECO:0000256" key="4">
    <source>
        <dbReference type="ARBA" id="ARBA00022989"/>
    </source>
</evidence>
<comment type="subcellular location">
    <subcellularLocation>
        <location evidence="1">Cell membrane</location>
        <topology evidence="1">Multi-pass membrane protein</topology>
    </subcellularLocation>
</comment>
<gene>
    <name evidence="10" type="ORF">CLV34_1095</name>
</gene>
<dbReference type="InterPro" id="IPR024528">
    <property type="entry name" value="ThrE_2"/>
</dbReference>
<evidence type="ECO:0000313" key="10">
    <source>
        <dbReference type="EMBL" id="PJI93622.1"/>
    </source>
</evidence>
<proteinExistence type="inferred from homology"/>
<dbReference type="GO" id="GO:0015744">
    <property type="term" value="P:succinate transport"/>
    <property type="evidence" value="ECO:0007669"/>
    <property type="project" value="TreeGrafter"/>
</dbReference>
<comment type="caution">
    <text evidence="10">The sequence shown here is derived from an EMBL/GenBank/DDBJ whole genome shotgun (WGS) entry which is preliminary data.</text>
</comment>
<dbReference type="InterPro" id="IPR010619">
    <property type="entry name" value="ThrE-like_N"/>
</dbReference>
<keyword evidence="5 7" id="KW-0472">Membrane</keyword>
<dbReference type="InterPro" id="IPR050539">
    <property type="entry name" value="ThrE_Dicarb/AminoAcid_Exp"/>
</dbReference>
<evidence type="ECO:0000256" key="7">
    <source>
        <dbReference type="SAM" id="Phobius"/>
    </source>
</evidence>
<dbReference type="OrthoDB" id="2148488at2"/>
<organism evidence="10 11">
    <name type="scientific">Luteimicrobium subarcticum</name>
    <dbReference type="NCBI Taxonomy" id="620910"/>
    <lineage>
        <taxon>Bacteria</taxon>
        <taxon>Bacillati</taxon>
        <taxon>Actinomycetota</taxon>
        <taxon>Actinomycetes</taxon>
        <taxon>Micrococcales</taxon>
        <taxon>Luteimicrobium</taxon>
    </lineage>
</organism>
<dbReference type="PANTHER" id="PTHR34390">
    <property type="entry name" value="UPF0442 PROTEIN YJJB-RELATED"/>
    <property type="match status" value="1"/>
</dbReference>
<dbReference type="GO" id="GO:0022857">
    <property type="term" value="F:transmembrane transporter activity"/>
    <property type="evidence" value="ECO:0007669"/>
    <property type="project" value="InterPro"/>
</dbReference>
<dbReference type="AlphaFoldDB" id="A0A2M8WRQ7"/>
<evidence type="ECO:0000256" key="5">
    <source>
        <dbReference type="ARBA" id="ARBA00023136"/>
    </source>
</evidence>
<feature type="transmembrane region" description="Helical" evidence="7">
    <location>
        <begin position="359"/>
        <end position="379"/>
    </location>
</feature>
<dbReference type="GO" id="GO:0005886">
    <property type="term" value="C:plasma membrane"/>
    <property type="evidence" value="ECO:0007669"/>
    <property type="project" value="UniProtKB-SubCell"/>
</dbReference>
<keyword evidence="11" id="KW-1185">Reference proteome</keyword>
<evidence type="ECO:0000259" key="8">
    <source>
        <dbReference type="Pfam" id="PF06738"/>
    </source>
</evidence>
<evidence type="ECO:0000313" key="11">
    <source>
        <dbReference type="Proteomes" id="UP000231586"/>
    </source>
</evidence>
<dbReference type="Pfam" id="PF12821">
    <property type="entry name" value="ThrE_2"/>
    <property type="match status" value="1"/>
</dbReference>
<feature type="transmembrane region" description="Helical" evidence="7">
    <location>
        <begin position="174"/>
        <end position="198"/>
    </location>
</feature>
<feature type="transmembrane region" description="Helical" evidence="7">
    <location>
        <begin position="308"/>
        <end position="325"/>
    </location>
</feature>
<feature type="transmembrane region" description="Helical" evidence="7">
    <location>
        <begin position="280"/>
        <end position="301"/>
    </location>
</feature>
<keyword evidence="4 7" id="KW-1133">Transmembrane helix</keyword>